<sequence length="40" mass="4416">MDVTCPCGNSTQWKNVRLEDSTASVTCAVCDTVHVTEVEW</sequence>
<comment type="caution">
    <text evidence="1">The sequence shown here is derived from an EMBL/GenBank/DDBJ whole genome shotgun (WGS) entry which is preliminary data.</text>
</comment>
<dbReference type="Proteomes" id="UP001602119">
    <property type="component" value="Unassembled WGS sequence"/>
</dbReference>
<name>A0ABW6VES3_MICFU</name>
<dbReference type="EMBL" id="JBIAXI010000024">
    <property type="protein sequence ID" value="MFF4777493.1"/>
    <property type="molecule type" value="Genomic_DNA"/>
</dbReference>
<proteinExistence type="predicted"/>
<reference evidence="1 2" key="1">
    <citation type="submission" date="2024-10" db="EMBL/GenBank/DDBJ databases">
        <title>The Natural Products Discovery Center: Release of the First 8490 Sequenced Strains for Exploring Actinobacteria Biosynthetic Diversity.</title>
        <authorList>
            <person name="Kalkreuter E."/>
            <person name="Kautsar S.A."/>
            <person name="Yang D."/>
            <person name="Bader C.D."/>
            <person name="Teijaro C.N."/>
            <person name="Fluegel L."/>
            <person name="Davis C.M."/>
            <person name="Simpson J.R."/>
            <person name="Lauterbach L."/>
            <person name="Steele A.D."/>
            <person name="Gui C."/>
            <person name="Meng S."/>
            <person name="Li G."/>
            <person name="Viehrig K."/>
            <person name="Ye F."/>
            <person name="Su P."/>
            <person name="Kiefer A.F."/>
            <person name="Nichols A."/>
            <person name="Cepeda A.J."/>
            <person name="Yan W."/>
            <person name="Fan B."/>
            <person name="Jiang Y."/>
            <person name="Adhikari A."/>
            <person name="Zheng C.-J."/>
            <person name="Schuster L."/>
            <person name="Cowan T.M."/>
            <person name="Smanski M.J."/>
            <person name="Chevrette M.G."/>
            <person name="De Carvalho L.P.S."/>
            <person name="Shen B."/>
        </authorList>
    </citation>
    <scope>NUCLEOTIDE SEQUENCE [LARGE SCALE GENOMIC DNA]</scope>
    <source>
        <strain evidence="1 2">NPDC001281</strain>
    </source>
</reference>
<keyword evidence="2" id="KW-1185">Reference proteome</keyword>
<dbReference type="RefSeq" id="WP_387345934.1">
    <property type="nucleotide sequence ID" value="NZ_JBIAXI010000024.1"/>
</dbReference>
<gene>
    <name evidence="1" type="ORF">ACFY05_32020</name>
</gene>
<protein>
    <submittedName>
        <fullName evidence="1">Uncharacterized protein</fullName>
    </submittedName>
</protein>
<accession>A0ABW6VES3</accession>
<evidence type="ECO:0000313" key="1">
    <source>
        <dbReference type="EMBL" id="MFF4777493.1"/>
    </source>
</evidence>
<organism evidence="1 2">
    <name type="scientific">Microtetraspora fusca</name>
    <dbReference type="NCBI Taxonomy" id="1997"/>
    <lineage>
        <taxon>Bacteria</taxon>
        <taxon>Bacillati</taxon>
        <taxon>Actinomycetota</taxon>
        <taxon>Actinomycetes</taxon>
        <taxon>Streptosporangiales</taxon>
        <taxon>Streptosporangiaceae</taxon>
        <taxon>Microtetraspora</taxon>
    </lineage>
</organism>
<evidence type="ECO:0000313" key="2">
    <source>
        <dbReference type="Proteomes" id="UP001602119"/>
    </source>
</evidence>